<dbReference type="SMART" id="SM00507">
    <property type="entry name" value="HNHc"/>
    <property type="match status" value="1"/>
</dbReference>
<accession>A0A7X2NS43</accession>
<feature type="region of interest" description="Disordered" evidence="1">
    <location>
        <begin position="87"/>
        <end position="126"/>
    </location>
</feature>
<feature type="compositionally biased region" description="Basic and acidic residues" evidence="1">
    <location>
        <begin position="110"/>
        <end position="120"/>
    </location>
</feature>
<dbReference type="Pfam" id="PF01844">
    <property type="entry name" value="HNH"/>
    <property type="match status" value="1"/>
</dbReference>
<dbReference type="NCBIfam" id="NF040563">
    <property type="entry name" value="guided_IscB"/>
    <property type="match status" value="1"/>
</dbReference>
<evidence type="ECO:0000313" key="4">
    <source>
        <dbReference type="Proteomes" id="UP000461880"/>
    </source>
</evidence>
<evidence type="ECO:0000313" key="3">
    <source>
        <dbReference type="EMBL" id="MSS58425.1"/>
    </source>
</evidence>
<dbReference type="RefSeq" id="WP_154504189.1">
    <property type="nucleotide sequence ID" value="NZ_VUMN01000011.1"/>
</dbReference>
<feature type="domain" description="HNH nuclease" evidence="2">
    <location>
        <begin position="186"/>
        <end position="240"/>
    </location>
</feature>
<dbReference type="InterPro" id="IPR025938">
    <property type="entry name" value="RRXRR_dom"/>
</dbReference>
<dbReference type="InterPro" id="IPR047693">
    <property type="entry name" value="RNA-guided_IscB-like"/>
</dbReference>
<keyword evidence="4" id="KW-1185">Reference proteome</keyword>
<dbReference type="EMBL" id="VUMN01000011">
    <property type="protein sequence ID" value="MSS58425.1"/>
    <property type="molecule type" value="Genomic_DNA"/>
</dbReference>
<proteinExistence type="predicted"/>
<gene>
    <name evidence="3" type="ORF">FYJ51_05855</name>
</gene>
<evidence type="ECO:0000259" key="2">
    <source>
        <dbReference type="SMART" id="SM00507"/>
    </source>
</evidence>
<protein>
    <submittedName>
        <fullName evidence="3">Paclitaxel/taxanoid biosynthesis susceptibility protein TS1</fullName>
    </submittedName>
</protein>
<dbReference type="GO" id="GO:0008270">
    <property type="term" value="F:zinc ion binding"/>
    <property type="evidence" value="ECO:0007669"/>
    <property type="project" value="InterPro"/>
</dbReference>
<dbReference type="Proteomes" id="UP000461880">
    <property type="component" value="Unassembled WGS sequence"/>
</dbReference>
<dbReference type="InterPro" id="IPR003615">
    <property type="entry name" value="HNH_nuc"/>
</dbReference>
<reference evidence="3 4" key="1">
    <citation type="submission" date="2019-08" db="EMBL/GenBank/DDBJ databases">
        <title>In-depth cultivation of the pig gut microbiome towards novel bacterial diversity and tailored functional studies.</title>
        <authorList>
            <person name="Wylensek D."/>
            <person name="Hitch T.C.A."/>
            <person name="Clavel T."/>
        </authorList>
    </citation>
    <scope>NUCLEOTIDE SEQUENCE [LARGE SCALE GENOMIC DNA]</scope>
    <source>
        <strain evidence="3 4">Oil+RF-744-GAM-WT-6</strain>
    </source>
</reference>
<dbReference type="AlphaFoldDB" id="A0A7X2NS43"/>
<dbReference type="InterPro" id="IPR002711">
    <property type="entry name" value="HNH"/>
</dbReference>
<organism evidence="3 4">
    <name type="scientific">Stecheria intestinalis</name>
    <dbReference type="NCBI Taxonomy" id="2606630"/>
    <lineage>
        <taxon>Bacteria</taxon>
        <taxon>Bacillati</taxon>
        <taxon>Bacillota</taxon>
        <taxon>Erysipelotrichia</taxon>
        <taxon>Erysipelotrichales</taxon>
        <taxon>Erysipelotrichaceae</taxon>
        <taxon>Stecheria</taxon>
    </lineage>
</organism>
<sequence length="453" mass="52365">MSVAVLSSTGQKLMPTSNYRARKLLKSGRAAIECYRPIFTIRLIDREEGKTQPIEYACDTGYQHVGVSIKSEKHEFVHAQYDMLSNEPERHNDRRKYRRTRRNRQRYRKPRFDNRSRKNQEMAPSLRHRRENQINLFESFCKVMPITSATFEMGKFDTQLLQAIADGKPLPEGKDYQRGSKYLYQTEREAVFSRDHYTCQVCGKSVKDGVILHTHHIGYWKGYRSNRISNLLTVCEHCHTAKNHKPGGALWGLEPQSTNLAAATYMSTVRWAIYRELVLKYPEIDIHIQYGAKTSVTRKSLHLAKTHANDAYCVGSLHPRHRTTELVYQKKRRNNRILAKFYDAKYIDIRDGAKKSGAVLSCGRINRRESRRSDKNQRIYRGNKCSSGRTSVRKNRYAYQPGDTIVFHSQRFVVNGSHCKGARVILDTGKSVKATDLTCIKKEGGWHFLPAQA</sequence>
<comment type="caution">
    <text evidence="3">The sequence shown here is derived from an EMBL/GenBank/DDBJ whole genome shotgun (WGS) entry which is preliminary data.</text>
</comment>
<feature type="compositionally biased region" description="Basic residues" evidence="1">
    <location>
        <begin position="93"/>
        <end position="109"/>
    </location>
</feature>
<dbReference type="Pfam" id="PF14239">
    <property type="entry name" value="RRXRR"/>
    <property type="match status" value="1"/>
</dbReference>
<dbReference type="GO" id="GO:0004519">
    <property type="term" value="F:endonuclease activity"/>
    <property type="evidence" value="ECO:0007669"/>
    <property type="project" value="InterPro"/>
</dbReference>
<dbReference type="SMR" id="A0A7X2NS43"/>
<evidence type="ECO:0000256" key="1">
    <source>
        <dbReference type="SAM" id="MobiDB-lite"/>
    </source>
</evidence>
<dbReference type="Gene3D" id="1.10.30.50">
    <property type="match status" value="1"/>
</dbReference>
<name>A0A7X2NS43_9FIRM</name>
<dbReference type="GO" id="GO:0003676">
    <property type="term" value="F:nucleic acid binding"/>
    <property type="evidence" value="ECO:0007669"/>
    <property type="project" value="InterPro"/>
</dbReference>
<dbReference type="CDD" id="cd00085">
    <property type="entry name" value="HNHc"/>
    <property type="match status" value="1"/>
</dbReference>